<keyword evidence="4" id="KW-0233">DNA recombination</keyword>
<evidence type="ECO:0000256" key="4">
    <source>
        <dbReference type="ARBA" id="ARBA00023172"/>
    </source>
</evidence>
<dbReference type="PROSITE" id="PS51900">
    <property type="entry name" value="CB"/>
    <property type="match status" value="1"/>
</dbReference>
<evidence type="ECO:0000259" key="6">
    <source>
        <dbReference type="PROSITE" id="PS51898"/>
    </source>
</evidence>
<feature type="domain" description="Tyr recombinase" evidence="6">
    <location>
        <begin position="180"/>
        <end position="377"/>
    </location>
</feature>
<protein>
    <submittedName>
        <fullName evidence="8">Site-specific integrase</fullName>
    </submittedName>
</protein>
<reference evidence="8 9" key="1">
    <citation type="submission" date="2016-10" db="EMBL/GenBank/DDBJ databases">
        <title>Paenibacillus species isolates.</title>
        <authorList>
            <person name="Beno S.M."/>
        </authorList>
    </citation>
    <scope>NUCLEOTIDE SEQUENCE [LARGE SCALE GENOMIC DNA]</scope>
    <source>
        <strain evidence="8 9">FSL H7-0604</strain>
    </source>
</reference>
<dbReference type="InterPro" id="IPR013762">
    <property type="entry name" value="Integrase-like_cat_sf"/>
</dbReference>
<dbReference type="GO" id="GO:0015074">
    <property type="term" value="P:DNA integration"/>
    <property type="evidence" value="ECO:0007669"/>
    <property type="project" value="InterPro"/>
</dbReference>
<dbReference type="AlphaFoldDB" id="A0A1R0WZE6"/>
<dbReference type="InterPro" id="IPR044068">
    <property type="entry name" value="CB"/>
</dbReference>
<dbReference type="Pfam" id="PF14659">
    <property type="entry name" value="Phage_int_SAM_3"/>
    <property type="match status" value="1"/>
</dbReference>
<dbReference type="EMBL" id="MKQP01000047">
    <property type="protein sequence ID" value="OMD24988.1"/>
    <property type="molecule type" value="Genomic_DNA"/>
</dbReference>
<dbReference type="PANTHER" id="PTHR30349:SF64">
    <property type="entry name" value="PROPHAGE INTEGRASE INTD-RELATED"/>
    <property type="match status" value="1"/>
</dbReference>
<organism evidence="8 9">
    <name type="scientific">Paenibacillus odorifer</name>
    <dbReference type="NCBI Taxonomy" id="189426"/>
    <lineage>
        <taxon>Bacteria</taxon>
        <taxon>Bacillati</taxon>
        <taxon>Bacillota</taxon>
        <taxon>Bacilli</taxon>
        <taxon>Bacillales</taxon>
        <taxon>Paenibacillaceae</taxon>
        <taxon>Paenibacillus</taxon>
    </lineage>
</organism>
<dbReference type="GO" id="GO:0003677">
    <property type="term" value="F:DNA binding"/>
    <property type="evidence" value="ECO:0007669"/>
    <property type="project" value="UniProtKB-UniRule"/>
</dbReference>
<dbReference type="CDD" id="cd01189">
    <property type="entry name" value="INT_ICEBs1_C_like"/>
    <property type="match status" value="1"/>
</dbReference>
<dbReference type="InterPro" id="IPR010998">
    <property type="entry name" value="Integrase_recombinase_N"/>
</dbReference>
<dbReference type="Gene3D" id="1.10.150.130">
    <property type="match status" value="1"/>
</dbReference>
<evidence type="ECO:0000256" key="5">
    <source>
        <dbReference type="PROSITE-ProRule" id="PRU01248"/>
    </source>
</evidence>
<keyword evidence="2" id="KW-0229">DNA integration</keyword>
<dbReference type="SUPFAM" id="SSF56349">
    <property type="entry name" value="DNA breaking-rejoining enzymes"/>
    <property type="match status" value="1"/>
</dbReference>
<gene>
    <name evidence="8" type="ORF">BJP51_28530</name>
</gene>
<dbReference type="Pfam" id="PF00589">
    <property type="entry name" value="Phage_integrase"/>
    <property type="match status" value="1"/>
</dbReference>
<dbReference type="InterPro" id="IPR002104">
    <property type="entry name" value="Integrase_catalytic"/>
</dbReference>
<evidence type="ECO:0000256" key="1">
    <source>
        <dbReference type="ARBA" id="ARBA00008857"/>
    </source>
</evidence>
<dbReference type="RefSeq" id="WP_036679890.1">
    <property type="nucleotide sequence ID" value="NZ_MKQP01000047.1"/>
</dbReference>
<dbReference type="Gene3D" id="1.10.443.10">
    <property type="entry name" value="Intergrase catalytic core"/>
    <property type="match status" value="1"/>
</dbReference>
<dbReference type="InterPro" id="IPR004107">
    <property type="entry name" value="Integrase_SAM-like_N"/>
</dbReference>
<dbReference type="InterPro" id="IPR011010">
    <property type="entry name" value="DNA_brk_join_enz"/>
</dbReference>
<keyword evidence="3 5" id="KW-0238">DNA-binding</keyword>
<dbReference type="PANTHER" id="PTHR30349">
    <property type="entry name" value="PHAGE INTEGRASE-RELATED"/>
    <property type="match status" value="1"/>
</dbReference>
<proteinExistence type="inferred from homology"/>
<name>A0A1R0WZE6_9BACL</name>
<evidence type="ECO:0000256" key="2">
    <source>
        <dbReference type="ARBA" id="ARBA00022908"/>
    </source>
</evidence>
<evidence type="ECO:0000313" key="8">
    <source>
        <dbReference type="EMBL" id="OMD24988.1"/>
    </source>
</evidence>
<evidence type="ECO:0000313" key="9">
    <source>
        <dbReference type="Proteomes" id="UP000187465"/>
    </source>
</evidence>
<evidence type="ECO:0000259" key="7">
    <source>
        <dbReference type="PROSITE" id="PS51900"/>
    </source>
</evidence>
<evidence type="ECO:0000256" key="3">
    <source>
        <dbReference type="ARBA" id="ARBA00023125"/>
    </source>
</evidence>
<dbReference type="InterPro" id="IPR050090">
    <property type="entry name" value="Tyrosine_recombinase_XerCD"/>
</dbReference>
<accession>A0A1R0WZE6</accession>
<comment type="caution">
    <text evidence="8">The sequence shown here is derived from an EMBL/GenBank/DDBJ whole genome shotgun (WGS) entry which is preliminary data.</text>
</comment>
<dbReference type="GO" id="GO:0006310">
    <property type="term" value="P:DNA recombination"/>
    <property type="evidence" value="ECO:0007669"/>
    <property type="project" value="UniProtKB-KW"/>
</dbReference>
<sequence length="410" mass="47582">MPKTSYQDIYQDENGQYYYEVSLGTDKITGKRIKRKGRKSQSGKKFESAKEAYAEAIRVKNDFLQTQGYSDYGMTLEQFMNNVYIPHYKTEVTEDTFESRNPSLKILLERFGKKPLRKITLHDIQFFRTWLLDKNAAGYSQSYASLVFGMLKKILEFAVTLNYFDKNVAQQVKPIPKVKTDVPYWTKDEIEKVISKIYTEDFYEHMCFVMLWVYYMTGVRVNEGTALWWNDVDFEKKHLRVHHMLVTKSRKNYIRKNHTKTVDGKRVLALDNDTLEVLRVWKERQAQHGNMDFIFSYDGLPMIKSTIARIIARYAKLAGAPVIQAKGLRHSHVSFLINELNASVLIVSKRLGHSSPEITLKHYAHLWRGIDDAVAESMAGIIKINTATSKQFTFVGNQTVKRLSPKLSPK</sequence>
<feature type="domain" description="Core-binding (CB)" evidence="7">
    <location>
        <begin position="60"/>
        <end position="159"/>
    </location>
</feature>
<dbReference type="Proteomes" id="UP000187465">
    <property type="component" value="Unassembled WGS sequence"/>
</dbReference>
<dbReference type="PROSITE" id="PS51898">
    <property type="entry name" value="TYR_RECOMBINASE"/>
    <property type="match status" value="1"/>
</dbReference>
<comment type="similarity">
    <text evidence="1">Belongs to the 'phage' integrase family.</text>
</comment>